<organism evidence="2 3">
    <name type="scientific">Priestia megaterium</name>
    <name type="common">Bacillus megaterium</name>
    <dbReference type="NCBI Taxonomy" id="1404"/>
    <lineage>
        <taxon>Bacteria</taxon>
        <taxon>Bacillati</taxon>
        <taxon>Bacillota</taxon>
        <taxon>Bacilli</taxon>
        <taxon>Bacillales</taxon>
        <taxon>Bacillaceae</taxon>
        <taxon>Priestia</taxon>
    </lineage>
</organism>
<keyword evidence="1" id="KW-0812">Transmembrane</keyword>
<feature type="transmembrane region" description="Helical" evidence="1">
    <location>
        <begin position="69"/>
        <end position="93"/>
    </location>
</feature>
<evidence type="ECO:0000313" key="3">
    <source>
        <dbReference type="Proteomes" id="UP000501076"/>
    </source>
</evidence>
<dbReference type="Proteomes" id="UP000501076">
    <property type="component" value="Plasmid pFDU301A"/>
</dbReference>
<feature type="transmembrane region" description="Helical" evidence="1">
    <location>
        <begin position="6"/>
        <end position="25"/>
    </location>
</feature>
<dbReference type="EMBL" id="CP045273">
    <property type="protein sequence ID" value="QJX80803.1"/>
    <property type="molecule type" value="Genomic_DNA"/>
</dbReference>
<name>A0A6M6E171_PRIMG</name>
<dbReference type="RefSeq" id="WP_171778802.1">
    <property type="nucleotide sequence ID" value="NZ_CP045273.1"/>
</dbReference>
<gene>
    <name evidence="2" type="ORF">FDZ14_32455</name>
</gene>
<keyword evidence="1" id="KW-1133">Transmembrane helix</keyword>
<proteinExistence type="predicted"/>
<keyword evidence="2" id="KW-0614">Plasmid</keyword>
<accession>A0A6M6E171</accession>
<reference evidence="2 3" key="1">
    <citation type="submission" date="2019-10" db="EMBL/GenBank/DDBJ databases">
        <title>Complete genome sequences for adaption low water activity.</title>
        <authorList>
            <person name="Zhao L."/>
            <person name="Zhong J."/>
        </authorList>
    </citation>
    <scope>NUCLEOTIDE SEQUENCE [LARGE SCALE GENOMIC DNA]</scope>
    <source>
        <strain evidence="2 3">FDU301</strain>
        <plasmid evidence="3">pfdu301a</plasmid>
    </source>
</reference>
<evidence type="ECO:0000313" key="2">
    <source>
        <dbReference type="EMBL" id="QJX80803.1"/>
    </source>
</evidence>
<keyword evidence="1" id="KW-0472">Membrane</keyword>
<protein>
    <submittedName>
        <fullName evidence="2">Uncharacterized protein</fullName>
    </submittedName>
</protein>
<evidence type="ECO:0000256" key="1">
    <source>
        <dbReference type="SAM" id="Phobius"/>
    </source>
</evidence>
<sequence>MEYLWILAFLVLMGLIISLLVKYLSDNTKEKVWLLYAGLSGVGLTYIVRKEFINRNYVGMEHFEQSTSWFVLMGILFLEIVGCIVFVFISVFVGKIFSKFFNLTDMLEDETSNVTKKKTTI</sequence>
<dbReference type="AlphaFoldDB" id="A0A6M6E171"/>
<feature type="transmembrane region" description="Helical" evidence="1">
    <location>
        <begin position="32"/>
        <end position="49"/>
    </location>
</feature>
<geneLocation type="plasmid" evidence="3">
    <name>pfdu301a</name>
</geneLocation>